<name>A0A518EVY1_9BACT</name>
<dbReference type="EMBL" id="CP036434">
    <property type="protein sequence ID" value="QDV08251.1"/>
    <property type="molecule type" value="Genomic_DNA"/>
</dbReference>
<evidence type="ECO:0000256" key="4">
    <source>
        <dbReference type="PROSITE-ProRule" id="PRU00433"/>
    </source>
</evidence>
<accession>A0A518EVY1</accession>
<evidence type="ECO:0000259" key="7">
    <source>
        <dbReference type="PROSITE" id="PS51007"/>
    </source>
</evidence>
<evidence type="ECO:0000313" key="8">
    <source>
        <dbReference type="EMBL" id="QDV08251.1"/>
    </source>
</evidence>
<feature type="region of interest" description="Disordered" evidence="5">
    <location>
        <begin position="416"/>
        <end position="444"/>
    </location>
</feature>
<evidence type="ECO:0000313" key="9">
    <source>
        <dbReference type="Proteomes" id="UP000320390"/>
    </source>
</evidence>
<dbReference type="RefSeq" id="WP_145200562.1">
    <property type="nucleotide sequence ID" value="NZ_CP036434.1"/>
</dbReference>
<dbReference type="Proteomes" id="UP000320390">
    <property type="component" value="Chromosome"/>
</dbReference>
<sequence length="444" mass="48867">MSDQNQNQPEIHGVVAYYDDVDGVMNASRKIRDAGYKKWDAYTPFPVHGIDEAMGTKPTILPWIVLGMGLTGLVVGLSLQYFTNAVDYVFLISGKPDWSLPANIPVTFEIIILFSAYTAFFGMLALNKFPHLSNPLHKLERFKRVTNDRFAICVEAADANFDRARVEKLLGVGAEHIETCPTDTTRAALPIWFHGVAAILTCASFIPLAVAFKGRFATSEKPRYHVWPDMDWQRKRKTQTAWEGFPDGRAMRLPVAGTVAEGELRDDFELYFGVAQGSEVPDKIRYDVAKFGADAGAERPEWLAAFPAAVNVDEAFLERGRQRYTIYCSVCHGKQGNGMGAVAVRANALDAAQWGWVPPKSLLSENAKAYSNGELFHVASNGISTMAGYSGQVTAKDRWAIVAYVRAIQATQGLDQTEAPRDADYKPVPTIESVRVSDSSAAGQ</sequence>
<keyword evidence="9" id="KW-1185">Reference proteome</keyword>
<dbReference type="PANTHER" id="PTHR40394">
    <property type="entry name" value="LIPOPROTEIN-RELATED"/>
    <property type="match status" value="1"/>
</dbReference>
<evidence type="ECO:0000256" key="6">
    <source>
        <dbReference type="SAM" id="Phobius"/>
    </source>
</evidence>
<dbReference type="GO" id="GO:0020037">
    <property type="term" value="F:heme binding"/>
    <property type="evidence" value="ECO:0007669"/>
    <property type="project" value="InterPro"/>
</dbReference>
<dbReference type="Pfam" id="PF13442">
    <property type="entry name" value="Cytochrome_CBB3"/>
    <property type="match status" value="1"/>
</dbReference>
<keyword evidence="6" id="KW-1133">Transmembrane helix</keyword>
<feature type="transmembrane region" description="Helical" evidence="6">
    <location>
        <begin position="60"/>
        <end position="83"/>
    </location>
</feature>
<dbReference type="Gene3D" id="1.10.760.10">
    <property type="entry name" value="Cytochrome c-like domain"/>
    <property type="match status" value="1"/>
</dbReference>
<keyword evidence="1 4" id="KW-0349">Heme</keyword>
<keyword evidence="2 4" id="KW-0479">Metal-binding</keyword>
<keyword evidence="6" id="KW-0812">Transmembrane</keyword>
<dbReference type="GO" id="GO:0009055">
    <property type="term" value="F:electron transfer activity"/>
    <property type="evidence" value="ECO:0007669"/>
    <property type="project" value="InterPro"/>
</dbReference>
<dbReference type="InterPro" id="IPR021776">
    <property type="entry name" value="ActD"/>
</dbReference>
<protein>
    <recommendedName>
        <fullName evidence="7">Cytochrome c domain-containing protein</fullName>
    </recommendedName>
</protein>
<dbReference type="SUPFAM" id="SSF46626">
    <property type="entry name" value="Cytochrome c"/>
    <property type="match status" value="1"/>
</dbReference>
<reference evidence="8 9" key="1">
    <citation type="submission" date="2019-02" db="EMBL/GenBank/DDBJ databases">
        <title>Deep-cultivation of Planctomycetes and their phenomic and genomic characterization uncovers novel biology.</title>
        <authorList>
            <person name="Wiegand S."/>
            <person name="Jogler M."/>
            <person name="Boedeker C."/>
            <person name="Pinto D."/>
            <person name="Vollmers J."/>
            <person name="Rivas-Marin E."/>
            <person name="Kohn T."/>
            <person name="Peeters S.H."/>
            <person name="Heuer A."/>
            <person name="Rast P."/>
            <person name="Oberbeckmann S."/>
            <person name="Bunk B."/>
            <person name="Jeske O."/>
            <person name="Meyerdierks A."/>
            <person name="Storesund J.E."/>
            <person name="Kallscheuer N."/>
            <person name="Luecker S."/>
            <person name="Lage O.M."/>
            <person name="Pohl T."/>
            <person name="Merkel B.J."/>
            <person name="Hornburger P."/>
            <person name="Mueller R.-W."/>
            <person name="Bruemmer F."/>
            <person name="Labrenz M."/>
            <person name="Spormann A.M."/>
            <person name="Op den Camp H."/>
            <person name="Overmann J."/>
            <person name="Amann R."/>
            <person name="Jetten M.S.M."/>
            <person name="Mascher T."/>
            <person name="Medema M.H."/>
            <person name="Devos D.P."/>
            <person name="Kaster A.-K."/>
            <person name="Ovreas L."/>
            <person name="Rohde M."/>
            <person name="Galperin M.Y."/>
            <person name="Jogler C."/>
        </authorList>
    </citation>
    <scope>NUCLEOTIDE SEQUENCE [LARGE SCALE GENOMIC DNA]</scope>
    <source>
        <strain evidence="8 9">Poly30</strain>
    </source>
</reference>
<dbReference type="AlphaFoldDB" id="A0A518EVY1"/>
<dbReference type="PANTHER" id="PTHR40394:SF2">
    <property type="entry name" value="QUINOL:CYTOCHROME C OXIDOREDUCTASE MEMBRANE PROTEIN"/>
    <property type="match status" value="1"/>
</dbReference>
<organism evidence="8 9">
    <name type="scientific">Saltatorellus ferox</name>
    <dbReference type="NCBI Taxonomy" id="2528018"/>
    <lineage>
        <taxon>Bacteria</taxon>
        <taxon>Pseudomonadati</taxon>
        <taxon>Planctomycetota</taxon>
        <taxon>Planctomycetia</taxon>
        <taxon>Planctomycetia incertae sedis</taxon>
        <taxon>Saltatorellus</taxon>
    </lineage>
</organism>
<feature type="domain" description="Cytochrome c" evidence="7">
    <location>
        <begin position="315"/>
        <end position="409"/>
    </location>
</feature>
<dbReference type="GO" id="GO:0046872">
    <property type="term" value="F:metal ion binding"/>
    <property type="evidence" value="ECO:0007669"/>
    <property type="project" value="UniProtKB-KW"/>
</dbReference>
<feature type="transmembrane region" description="Helical" evidence="6">
    <location>
        <begin position="104"/>
        <end position="126"/>
    </location>
</feature>
<dbReference type="OrthoDB" id="9773456at2"/>
<proteinExistence type="predicted"/>
<keyword evidence="6" id="KW-0472">Membrane</keyword>
<evidence type="ECO:0000256" key="1">
    <source>
        <dbReference type="ARBA" id="ARBA00022617"/>
    </source>
</evidence>
<evidence type="ECO:0000256" key="3">
    <source>
        <dbReference type="ARBA" id="ARBA00023004"/>
    </source>
</evidence>
<gene>
    <name evidence="8" type="ORF">Poly30_37870</name>
</gene>
<evidence type="ECO:0000256" key="5">
    <source>
        <dbReference type="SAM" id="MobiDB-lite"/>
    </source>
</evidence>
<dbReference type="PROSITE" id="PS51007">
    <property type="entry name" value="CYTC"/>
    <property type="match status" value="1"/>
</dbReference>
<keyword evidence="3 4" id="KW-0408">Iron</keyword>
<feature type="transmembrane region" description="Helical" evidence="6">
    <location>
        <begin position="191"/>
        <end position="212"/>
    </location>
</feature>
<evidence type="ECO:0000256" key="2">
    <source>
        <dbReference type="ARBA" id="ARBA00022723"/>
    </source>
</evidence>
<dbReference type="Pfam" id="PF11821">
    <property type="entry name" value="ActD"/>
    <property type="match status" value="1"/>
</dbReference>
<dbReference type="InterPro" id="IPR036909">
    <property type="entry name" value="Cyt_c-like_dom_sf"/>
</dbReference>
<dbReference type="InterPro" id="IPR009056">
    <property type="entry name" value="Cyt_c-like_dom"/>
</dbReference>